<keyword evidence="2" id="KW-0479">Metal-binding</keyword>
<dbReference type="CDD" id="cd00067">
    <property type="entry name" value="GAL4"/>
    <property type="match status" value="1"/>
</dbReference>
<keyword evidence="5" id="KW-0804">Transcription</keyword>
<dbReference type="EMBL" id="JAWWNJ010000013">
    <property type="protein sequence ID" value="KAK7042459.1"/>
    <property type="molecule type" value="Genomic_DNA"/>
</dbReference>
<keyword evidence="6" id="KW-0539">Nucleus</keyword>
<dbReference type="AlphaFoldDB" id="A0AAW0CU45"/>
<evidence type="ECO:0000259" key="8">
    <source>
        <dbReference type="PROSITE" id="PS50048"/>
    </source>
</evidence>
<dbReference type="InterPro" id="IPR051089">
    <property type="entry name" value="prtT"/>
</dbReference>
<feature type="region of interest" description="Disordered" evidence="7">
    <location>
        <begin position="567"/>
        <end position="611"/>
    </location>
</feature>
<dbReference type="SMART" id="SM00066">
    <property type="entry name" value="GAL4"/>
    <property type="match status" value="1"/>
</dbReference>
<evidence type="ECO:0000256" key="1">
    <source>
        <dbReference type="ARBA" id="ARBA00004123"/>
    </source>
</evidence>
<dbReference type="InterPro" id="IPR001138">
    <property type="entry name" value="Zn2Cys6_DnaBD"/>
</dbReference>
<dbReference type="GO" id="GO:0008270">
    <property type="term" value="F:zinc ion binding"/>
    <property type="evidence" value="ECO:0007669"/>
    <property type="project" value="InterPro"/>
</dbReference>
<dbReference type="GO" id="GO:0005634">
    <property type="term" value="C:nucleus"/>
    <property type="evidence" value="ECO:0007669"/>
    <property type="project" value="UniProtKB-SubCell"/>
</dbReference>
<evidence type="ECO:0000256" key="3">
    <source>
        <dbReference type="ARBA" id="ARBA00023015"/>
    </source>
</evidence>
<feature type="region of interest" description="Disordered" evidence="7">
    <location>
        <begin position="1"/>
        <end position="20"/>
    </location>
</feature>
<sequence>MKRSRESKDDSTRAGTKKAKSIQACATCRRNKTRCEILDPSKSPVRCHRCQVLSLQCSYEDTILPTPSTSQLPDPEHEKPTPFNAIVAYPASLPPTDRIWSFVTDEHTGPGIDWSAPMLAIQQLSKLPFARLNVAPEISPTLPPGDYTLSMILSDDQRRHLLDLFDERYTPWLNFRPTRNQFSSSNESLLDVVCCAIASRHSESALVQMQLQKLTEDSIAKMIFNPRPSESVEAIQALLIMSLWSSLGGPPETEGRDGRLLIASAVSMAMNLRLNLSSLKASELKKHYGGRPMSAEDAEALEQMVENARLWIALTNTESMLCIGTGRVPLSRRTPEDLLLTEYPKVFDETVHYGDMRLGLTASIFDLVEEGLSNRLRSGMDVDSWYDGIMVVVEKLKRVKRLIAPLPYVLERDQFYFHMLQIYEAMAQTIVLYHALYDARVSVGHIPLGESWHPYFKPHGTEVVGEWGRDMIHAAEALLVTVLAVDSNLLSTAPDNIFTMVALASSYLVGVKFLMFRGGTHLLGGSDLLLERTVSLLTRISCGPGHAPQRAAFLTRGMIAKWENRFKKPPSASYPTPTSEGAGGSSSGEQDRRSADSSPATMPPISDLTVPSMFSAAPPGTLANFELDIGMFMSDSSVPFDPNFWNNLAQSSSHMMHGPGYPQ</sequence>
<dbReference type="InterPro" id="IPR036864">
    <property type="entry name" value="Zn2-C6_fun-type_DNA-bd_sf"/>
</dbReference>
<keyword evidence="3" id="KW-0805">Transcription regulation</keyword>
<comment type="subcellular location">
    <subcellularLocation>
        <location evidence="1">Nucleus</location>
    </subcellularLocation>
</comment>
<evidence type="ECO:0000256" key="5">
    <source>
        <dbReference type="ARBA" id="ARBA00023163"/>
    </source>
</evidence>
<dbReference type="Gene3D" id="4.10.240.10">
    <property type="entry name" value="Zn(2)-C6 fungal-type DNA-binding domain"/>
    <property type="match status" value="1"/>
</dbReference>
<dbReference type="PANTHER" id="PTHR31845:SF17">
    <property type="entry name" value="ZN(II)2CYS6 TRANSCRIPTION FACTOR (EUROFUNG)"/>
    <property type="match status" value="1"/>
</dbReference>
<dbReference type="GO" id="GO:0000976">
    <property type="term" value="F:transcription cis-regulatory region binding"/>
    <property type="evidence" value="ECO:0007669"/>
    <property type="project" value="TreeGrafter"/>
</dbReference>
<dbReference type="SUPFAM" id="SSF57701">
    <property type="entry name" value="Zn2/Cys6 DNA-binding domain"/>
    <property type="match status" value="1"/>
</dbReference>
<dbReference type="CDD" id="cd12148">
    <property type="entry name" value="fungal_TF_MHR"/>
    <property type="match status" value="1"/>
</dbReference>
<evidence type="ECO:0000256" key="7">
    <source>
        <dbReference type="SAM" id="MobiDB-lite"/>
    </source>
</evidence>
<reference evidence="9 10" key="1">
    <citation type="journal article" date="2024" name="J Genomics">
        <title>Draft genome sequencing and assembly of Favolaschia claudopus CIRM-BRFM 2984 isolated from oak limbs.</title>
        <authorList>
            <person name="Navarro D."/>
            <person name="Drula E."/>
            <person name="Chaduli D."/>
            <person name="Cazenave R."/>
            <person name="Ahrendt S."/>
            <person name="Wang J."/>
            <person name="Lipzen A."/>
            <person name="Daum C."/>
            <person name="Barry K."/>
            <person name="Grigoriev I.V."/>
            <person name="Favel A."/>
            <person name="Rosso M.N."/>
            <person name="Martin F."/>
        </authorList>
    </citation>
    <scope>NUCLEOTIDE SEQUENCE [LARGE SCALE GENOMIC DNA]</scope>
    <source>
        <strain evidence="9 10">CIRM-BRFM 2984</strain>
    </source>
</reference>
<dbReference type="Proteomes" id="UP001362999">
    <property type="component" value="Unassembled WGS sequence"/>
</dbReference>
<accession>A0AAW0CU45</accession>
<dbReference type="PROSITE" id="PS50048">
    <property type="entry name" value="ZN2_CY6_FUNGAL_2"/>
    <property type="match status" value="1"/>
</dbReference>
<protein>
    <recommendedName>
        <fullName evidence="8">Zn(2)-C6 fungal-type domain-containing protein</fullName>
    </recommendedName>
</protein>
<feature type="compositionally biased region" description="Basic and acidic residues" evidence="7">
    <location>
        <begin position="1"/>
        <end position="12"/>
    </location>
</feature>
<proteinExistence type="predicted"/>
<keyword evidence="10" id="KW-1185">Reference proteome</keyword>
<evidence type="ECO:0000256" key="2">
    <source>
        <dbReference type="ARBA" id="ARBA00022723"/>
    </source>
</evidence>
<gene>
    <name evidence="9" type="ORF">R3P38DRAFT_2890610</name>
</gene>
<keyword evidence="4" id="KW-0238">DNA-binding</keyword>
<dbReference type="Pfam" id="PF04082">
    <property type="entry name" value="Fungal_trans"/>
    <property type="match status" value="1"/>
</dbReference>
<evidence type="ECO:0000313" key="9">
    <source>
        <dbReference type="EMBL" id="KAK7042459.1"/>
    </source>
</evidence>
<evidence type="ECO:0000256" key="6">
    <source>
        <dbReference type="ARBA" id="ARBA00023242"/>
    </source>
</evidence>
<evidence type="ECO:0000256" key="4">
    <source>
        <dbReference type="ARBA" id="ARBA00023125"/>
    </source>
</evidence>
<dbReference type="InterPro" id="IPR007219">
    <property type="entry name" value="XnlR_reg_dom"/>
</dbReference>
<comment type="caution">
    <text evidence="9">The sequence shown here is derived from an EMBL/GenBank/DDBJ whole genome shotgun (WGS) entry which is preliminary data.</text>
</comment>
<evidence type="ECO:0000313" key="10">
    <source>
        <dbReference type="Proteomes" id="UP001362999"/>
    </source>
</evidence>
<feature type="domain" description="Zn(2)-C6 fungal-type" evidence="8">
    <location>
        <begin position="24"/>
        <end position="59"/>
    </location>
</feature>
<dbReference type="GO" id="GO:0000981">
    <property type="term" value="F:DNA-binding transcription factor activity, RNA polymerase II-specific"/>
    <property type="evidence" value="ECO:0007669"/>
    <property type="project" value="InterPro"/>
</dbReference>
<dbReference type="PANTHER" id="PTHR31845">
    <property type="entry name" value="FINGER DOMAIN PROTEIN, PUTATIVE-RELATED"/>
    <property type="match status" value="1"/>
</dbReference>
<organism evidence="9 10">
    <name type="scientific">Favolaschia claudopus</name>
    <dbReference type="NCBI Taxonomy" id="2862362"/>
    <lineage>
        <taxon>Eukaryota</taxon>
        <taxon>Fungi</taxon>
        <taxon>Dikarya</taxon>
        <taxon>Basidiomycota</taxon>
        <taxon>Agaricomycotina</taxon>
        <taxon>Agaricomycetes</taxon>
        <taxon>Agaricomycetidae</taxon>
        <taxon>Agaricales</taxon>
        <taxon>Marasmiineae</taxon>
        <taxon>Mycenaceae</taxon>
        <taxon>Favolaschia</taxon>
    </lineage>
</organism>
<name>A0AAW0CU45_9AGAR</name>
<dbReference type="Pfam" id="PF00172">
    <property type="entry name" value="Zn_clus"/>
    <property type="match status" value="1"/>
</dbReference>
<dbReference type="PROSITE" id="PS00463">
    <property type="entry name" value="ZN2_CY6_FUNGAL_1"/>
    <property type="match status" value="1"/>
</dbReference>